<evidence type="ECO:0000256" key="14">
    <source>
        <dbReference type="ARBA" id="ARBA00023212"/>
    </source>
</evidence>
<evidence type="ECO:0000259" key="25">
    <source>
        <dbReference type="PROSITE" id="PS51456"/>
    </source>
</evidence>
<dbReference type="Gene3D" id="6.20.240.20">
    <property type="match status" value="1"/>
</dbReference>
<dbReference type="Proteomes" id="UP000322234">
    <property type="component" value="Unassembled WGS sequence"/>
</dbReference>
<dbReference type="InterPro" id="IPR000857">
    <property type="entry name" value="MyTH4_dom"/>
</dbReference>
<dbReference type="Gene3D" id="1.20.58.530">
    <property type="match status" value="1"/>
</dbReference>
<dbReference type="SMART" id="SM00015">
    <property type="entry name" value="IQ"/>
    <property type="match status" value="2"/>
</dbReference>
<dbReference type="InterPro" id="IPR035963">
    <property type="entry name" value="FERM_2"/>
</dbReference>
<dbReference type="FunFam" id="1.10.10.820:FF:000001">
    <property type="entry name" value="Myosin heavy chain"/>
    <property type="match status" value="1"/>
</dbReference>
<dbReference type="Pfam" id="PF00784">
    <property type="entry name" value="MyTH4"/>
    <property type="match status" value="2"/>
</dbReference>
<dbReference type="CDD" id="cd13201">
    <property type="entry name" value="FERM_C_MyoXV"/>
    <property type="match status" value="1"/>
</dbReference>
<dbReference type="Gene3D" id="2.30.30.40">
    <property type="entry name" value="SH3 Domains"/>
    <property type="match status" value="1"/>
</dbReference>
<evidence type="ECO:0000256" key="7">
    <source>
        <dbReference type="ARBA" id="ARBA00022740"/>
    </source>
</evidence>
<feature type="region of interest" description="Disordered" evidence="21">
    <location>
        <begin position="2159"/>
        <end position="2191"/>
    </location>
</feature>
<evidence type="ECO:0000256" key="4">
    <source>
        <dbReference type="ARBA" id="ARBA00022443"/>
    </source>
</evidence>
<dbReference type="InterPro" id="IPR036961">
    <property type="entry name" value="Kinesin_motor_dom_sf"/>
</dbReference>
<evidence type="ECO:0000256" key="8">
    <source>
        <dbReference type="ARBA" id="ARBA00022741"/>
    </source>
</evidence>
<dbReference type="SMART" id="SM00139">
    <property type="entry name" value="MyTH4"/>
    <property type="match status" value="2"/>
</dbReference>
<keyword evidence="9 20" id="KW-0067">ATP-binding</keyword>
<keyword evidence="13 20" id="KW-0009">Actin-binding</keyword>
<keyword evidence="10" id="KW-0175">Coiled coil</keyword>
<reference evidence="26" key="1">
    <citation type="submission" date="2019-10" db="EMBL/GenBank/DDBJ databases">
        <title>The sequence and de novo assembly of the wild yak genome.</title>
        <authorList>
            <person name="Liu Y."/>
        </authorList>
    </citation>
    <scope>NUCLEOTIDE SEQUENCE [LARGE SCALE GENOMIC DNA]</scope>
    <source>
        <strain evidence="26">WY2019</strain>
    </source>
</reference>
<dbReference type="SMART" id="SM00242">
    <property type="entry name" value="MYSc"/>
    <property type="match status" value="1"/>
</dbReference>
<dbReference type="InterPro" id="IPR000048">
    <property type="entry name" value="IQ_motif_EF-hand-BS"/>
</dbReference>
<feature type="region of interest" description="Actin-binding" evidence="20">
    <location>
        <begin position="1512"/>
        <end position="1534"/>
    </location>
</feature>
<dbReference type="Gene3D" id="1.25.40.530">
    <property type="entry name" value="MyTH4 domain"/>
    <property type="match status" value="2"/>
</dbReference>
<dbReference type="FunFam" id="1.25.40.530:FF:000008">
    <property type="entry name" value="unconventional myosin-XV"/>
    <property type="match status" value="1"/>
</dbReference>
<evidence type="ECO:0000256" key="12">
    <source>
        <dbReference type="ARBA" id="ARBA00023175"/>
    </source>
</evidence>
<feature type="domain" description="FERM" evidence="23">
    <location>
        <begin position="2979"/>
        <end position="3300"/>
    </location>
</feature>
<feature type="compositionally biased region" description="Gly residues" evidence="21">
    <location>
        <begin position="2162"/>
        <end position="2171"/>
    </location>
</feature>
<evidence type="ECO:0000256" key="19">
    <source>
        <dbReference type="PROSITE-ProRule" id="PRU00192"/>
    </source>
</evidence>
<comment type="subcellular location">
    <subcellularLocation>
        <location evidence="2">Cell projection</location>
        <location evidence="2">Stereocilium</location>
    </subcellularLocation>
    <subcellularLocation>
        <location evidence="1">Cytoplasm</location>
        <location evidence="1">Cytoskeleton</location>
    </subcellularLocation>
</comment>
<dbReference type="CDD" id="cd14473">
    <property type="entry name" value="FERM_B-lobe"/>
    <property type="match status" value="1"/>
</dbReference>
<dbReference type="InterPro" id="IPR011993">
    <property type="entry name" value="PH-like_dom_sf"/>
</dbReference>
<dbReference type="InterPro" id="IPR051567">
    <property type="entry name" value="Unconventional_Myosin_ATPase"/>
</dbReference>
<feature type="domain" description="MyTH4" evidence="24">
    <location>
        <begin position="1824"/>
        <end position="1970"/>
    </location>
</feature>
<keyword evidence="8 20" id="KW-0547">Nucleotide-binding</keyword>
<evidence type="ECO:0000256" key="1">
    <source>
        <dbReference type="ARBA" id="ARBA00004245"/>
    </source>
</evidence>
<dbReference type="SMART" id="SM00326">
    <property type="entry name" value="SH3"/>
    <property type="match status" value="1"/>
</dbReference>
<dbReference type="Pfam" id="PF00373">
    <property type="entry name" value="FERM_M"/>
    <property type="match status" value="1"/>
</dbReference>
<dbReference type="Pfam" id="PF07653">
    <property type="entry name" value="SH3_2"/>
    <property type="match status" value="1"/>
</dbReference>
<dbReference type="PROSITE" id="PS51016">
    <property type="entry name" value="MYTH4"/>
    <property type="match status" value="2"/>
</dbReference>
<dbReference type="Pfam" id="PF00612">
    <property type="entry name" value="IQ"/>
    <property type="match status" value="2"/>
</dbReference>
<evidence type="ECO:0000256" key="11">
    <source>
        <dbReference type="ARBA" id="ARBA00023123"/>
    </source>
</evidence>
<keyword evidence="15" id="KW-0966">Cell projection</keyword>
<dbReference type="GO" id="GO:0003779">
    <property type="term" value="F:actin binding"/>
    <property type="evidence" value="ECO:0007669"/>
    <property type="project" value="UniProtKB-KW"/>
</dbReference>
<feature type="domain" description="MyTH4" evidence="24">
    <location>
        <begin position="2820"/>
        <end position="2974"/>
    </location>
</feature>
<dbReference type="FunFam" id="1.20.58.530:FF:000005">
    <property type="entry name" value="unconventional myosin-IXa isoform X1"/>
    <property type="match status" value="1"/>
</dbReference>
<dbReference type="PROSITE" id="PS50057">
    <property type="entry name" value="FERM_3"/>
    <property type="match status" value="1"/>
</dbReference>
<dbReference type="Gene3D" id="3.40.850.10">
    <property type="entry name" value="Kinesin motor domain"/>
    <property type="match status" value="1"/>
</dbReference>
<dbReference type="PANTHER" id="PTHR22692">
    <property type="entry name" value="MYOSIN VII, XV"/>
    <property type="match status" value="1"/>
</dbReference>
<dbReference type="FunFam" id="1.25.40.530:FF:000009">
    <property type="entry name" value="Myosin XVA"/>
    <property type="match status" value="1"/>
</dbReference>
<evidence type="ECO:0000256" key="20">
    <source>
        <dbReference type="PROSITE-ProRule" id="PRU00782"/>
    </source>
</evidence>
<feature type="region of interest" description="Disordered" evidence="21">
    <location>
        <begin position="2414"/>
        <end position="2444"/>
    </location>
</feature>
<dbReference type="SUPFAM" id="SSF52540">
    <property type="entry name" value="P-loop containing nucleoside triphosphate hydrolases"/>
    <property type="match status" value="1"/>
</dbReference>
<evidence type="ECO:0000256" key="10">
    <source>
        <dbReference type="ARBA" id="ARBA00023054"/>
    </source>
</evidence>
<sequence length="3300" mass="367906">MAKEDEDEKKAKKGKKGKKAPEPEKPKRSMKGTSRLFMGFRDRTPKISKKGQFRSASAFFWGLHTGPQKTKRKKKARTVLKSTSKLMTQMRMGKKKRAMKGKKPSFMVIRFPGRRGYGRLRPRAQSLSKASTAINWLTKKFLIKKAEESGSTQATLDAWLDRSGSRVGSRKLPFPSGAEILRRGGRLRRFPRAHSIYASGEPVGFLPFEDEAPFRHSGSRRSLYGLEGFQDLGEYYDYHREGDDYYDQQSLYRYEEEPEPLQGAYGPHGPAWPPYDYAHQYVPEDPYDYYGPDYYSGSFYPDYTFGYGYDDYEPPYAPPSAFASPYGYYEAYAGEVQPHSYYPETYAPPEALYPPYPPYDLAYELPYAAPHLDPYSLPHLDPYAQPYGVPFAEGTYGGAQAVYPPEGPYLPPQQSAFAYPWVPPPILSPHNPYAHPMDDIAELEEPEEGGSEQPGTSFRLPSAAFFEQQGMDKPARSKLSLIRRFRLFPRPQVKLFGKEKLEVPLPPSLDIPLPLGDADEDEEEDEMPPLPPVPYGHPFWGFLTSRQRHLQRALSAFGGPRGLGFSPDIGRPAPRPATSLARFLKNTLSEKEPIPRLRGSRKARARGPAVREAAYKRFGYKLAGMDSERPSTPIVLRPGSWHAAVAAPECPESQGEPEDSETPWIVPPLAPSWDVDMPATQRPPSPWPGGPGSLRGFSRPPPVPSSSFLQPGGPVPSPALQAEDPASDSTCVFLGRHQDPGPGQLTKSASPSPKKPEEEACPGDAQTPTEPEPPAPTPSSDAHSDRKALRLSLSNPLAASDQMRATWPPWRRWGTLPSAPAPLAPTGAPGPLPKAGERFQASPGRFAVVMPRIQKLSSFQRAGPAPLQPLVQVTQEPEPIPRPRAWSLLWSRLWLPAEAHQPQLQVSTRPLSCRLGPGAAGLPHGGPSEEVGTKGLWSKMHSIRNLPSTQLREQQQEDGVEDMTQLKDLQETTVLANLKTRFERNLIYTYIGSILVSVNPYQMFGIYGPEQVQQYSGRALAENPPHLFAIANLAFAKMLDAKQNQCIIISGESGSGKTEATKLILRYLAAMSQKRGVTRQILEATPLLESFGNAKTVRNDNSSRFGKFVEIFLEGGVISGAITSQYLLEKSRIVFQARNERNYHIFYELLAGLPAQLRQAFSLQEAETYYYLNQGGNCEISGKSDADDFRRLLAAMEVLGFSAEDQDSIFRILASILHLGNVYFEKDETDAQEVASVVSAREIQAVAELLQVSPEGLQKAITFKVTETMREKIFTPLTVESAVDARDAIAKVLYALLFSWLIARVNALVSPQKDALSIAVLDIYGFEDLSFNSFEQLCINYANESLQYLFNKIVFQEEQEEYMREQIDWREVTFADNQPCINLLSLKPYGILRILDDQCCFPQATDHTFLQKCHYHHGANPLYSKPKMPLPEFTIKHYAGKVTYQVHKFLDKNHDQVRQDVLDLFVRSRTRVVAHLFSSHAPQAAPQRLGKSSSVSRLYKAHTVAAKFQQSLLDLVEKMERCNPLFVRCLKPNHKKEPGLFECDVVTAQLRYSGLLETVRIRKEGFPVRLPFQVFIDRYRCLVALQHNLPASGDMCVSVLSRLCTVTPNMYCVGVSKLFLKEHLHQLLEGMRDHVLCLAAITLQRCLRGFFVQRRFRSLRRKIILLQSRARGYLARQRYQQMRRRLVKFRALVHTYTSHRRYLKLRAERRLRVEEAWLREQEELSKRQVVAVGHLEVPVELAGLLQAVAGTSVLGGVGGRAGQGARPLRPSLSTGLRTAQGPRVALVRTPRLQAEPRVTLPLDINNYPMAKFVRCHFKEPAFGMLTVPLRTPLTRLPAEYHVEAVGIFKLILRFMGDPQLHGTRDHVFGSYIVQKGLAVPELRDEILAQLANQVWRNPSSHNAERGWLLLAACLSGFAPSPRLDKYLLKFVSDHGRGGFQAVCQHRLMQAMVSGAARTFPPTQLEWTATQEKAGMALDVGCFNGDLFSCPVQSWSTGEEVAGDILRHRGLVDGWRGWTVAMKNGVQWAELAGHDYVLDLVSDLELLREFPRRKAYFLVGAEGPPACRGGLRVFGNSWDSDDDAPTKPQPQGLMPVVADSDGGVISRRKEFEFPPTQPDSDSLGEPAVPHKGLDCYLDSLFDPVLSCGDADLEKPTAIAYRMKGGGQPGGDGSSSTEGPPRRPPEPKPIPGLDASTLALQQAFIHKQAVLLVSARGLGCPAGGPSLGLPAHPNSLQAREMTLQAMALQQQPLSPTPRPFPPEKPLASEARPKFVGTGLPAKPVLLQAAPKPAAPAPLAKAPRTPTKPVAAPILPQGWASPESTSPCLELVRSSTLNSEHFPQPTQQIKDIVRQHQQLPRGGRPEALRKDGGRVFVKRPDPHEEALTILRGQMSPPVAAPGTQVPREAVALVKPVTSTQRPSVGPAPALPSRSLEPPEDPVQTRLHRLPNPNFYGYRDTPWQIFLRKEVFYPKDDHSHPVQLDLLFRQVLHDTLSEACLRISAEERLQMKALFAQNQLDTQRPLVTESVKRAVVSTARDSWEVYFSRLFPATGSVGTGVQMLAVSHTGIKLLRVVKGSHEASGQLRVLRTYSFADILFVTIPSQNMLEFNLASEKVILFSARAHQVKTLVDDFILELKKDSDYVVAVRNFLPEDPALLAFHKGDIIHLQPLEPPRLGYSAGCVVGKKVVYLEELRCRGPDFGWRFGTIHGRVGRFPSDLVQPAAAPDFLQLPAQPGRGRAAAVAAAVASTAAAQEVGRRREGPPLRAGSMDRGEDSLALPPYTMLEFAQKYFRDPQRRPQDGPRLKSKEGRESRTLEDMLCFTKTPLQDSLIEFSDSSLNKMATDMFLAVMRFMGDAPLKGQSELDVLCTLLKLCRDHEVMRDECYCQVVKQITDNTSTKQDSCQRGWRLLYIVAAYHSCSEVLQPHLTHFLQDVSRTPGLPFQGIAKACEQNLKKTLRFGGRLELPGSMELRAMLAGRSSKRQLFLLPGGLERHLKIKTCTVALDVVEELCAEMALTRPEAFDEYVIFVVTNRGQHVCPLSRRTYILDVASEMAQVDGGYALWFRRVLWDQPLKFDNELYVTMHYNQVLPDYLKGLFSSMPAGRPSEQQLQQVSKLAALQHRAKDHFYLPSAREAQGYIPAQLYRTEASSTWLRLLGQHRQQMQALSPHQARAQFLGLLSALPMFGSSFFLVQSCSTAAVPAPCILAVNQNGLNFLSTETHELMVKFPLKEIQSTRTQRPTADSSCPYVEVALGDVTAQHTVQLQLEQGLELCRVVAVHVENLLSAREKRLTLPPSEITLL</sequence>
<evidence type="ECO:0000256" key="13">
    <source>
        <dbReference type="ARBA" id="ARBA00023203"/>
    </source>
</evidence>
<feature type="region of interest" description="Disordered" evidence="21">
    <location>
        <begin position="1"/>
        <end position="43"/>
    </location>
</feature>
<dbReference type="Gene3D" id="1.20.5.190">
    <property type="match status" value="1"/>
</dbReference>
<evidence type="ECO:0000256" key="21">
    <source>
        <dbReference type="SAM" id="MobiDB-lite"/>
    </source>
</evidence>
<dbReference type="PRINTS" id="PR00193">
    <property type="entry name" value="MYOSINHEAVY"/>
</dbReference>
<dbReference type="InterPro" id="IPR001609">
    <property type="entry name" value="Myosin_head_motor_dom-like"/>
</dbReference>
<evidence type="ECO:0000313" key="26">
    <source>
        <dbReference type="EMBL" id="MXQ93268.1"/>
    </source>
</evidence>
<dbReference type="PROSITE" id="PS50096">
    <property type="entry name" value="IQ"/>
    <property type="match status" value="2"/>
</dbReference>
<dbReference type="GO" id="GO:0005524">
    <property type="term" value="F:ATP binding"/>
    <property type="evidence" value="ECO:0007669"/>
    <property type="project" value="UniProtKB-UniRule"/>
</dbReference>
<feature type="domain" description="Myosin motor" evidence="25">
    <location>
        <begin position="958"/>
        <end position="1633"/>
    </location>
</feature>
<dbReference type="SUPFAM" id="SSF47031">
    <property type="entry name" value="Second domain of FERM"/>
    <property type="match status" value="1"/>
</dbReference>
<name>A0A6B0RT66_9CETA</name>
<dbReference type="InterPro" id="IPR041795">
    <property type="entry name" value="MyoXV_FERM_C"/>
</dbReference>
<dbReference type="PANTHER" id="PTHR22692:SF21">
    <property type="entry name" value="MYOSIN XVA"/>
    <property type="match status" value="1"/>
</dbReference>
<evidence type="ECO:0000259" key="22">
    <source>
        <dbReference type="PROSITE" id="PS50002"/>
    </source>
</evidence>
<evidence type="ECO:0000256" key="17">
    <source>
        <dbReference type="ARBA" id="ARBA00068020"/>
    </source>
</evidence>
<feature type="compositionally biased region" description="Basic and acidic residues" evidence="21">
    <location>
        <begin position="2754"/>
        <end position="2771"/>
    </location>
</feature>
<evidence type="ECO:0000256" key="6">
    <source>
        <dbReference type="ARBA" id="ARBA00022737"/>
    </source>
</evidence>
<comment type="function">
    <text evidence="16">Myosins are actin-based motor molecules with ATPase activity. Unconventional myosins serve in intracellular movements. Their highly divergent tails are presumed to bind to membranous compartments, which would be moved relative to actin filaments. Required for the arrangement of stereocilia in mature hair bundles.</text>
</comment>
<evidence type="ECO:0000259" key="23">
    <source>
        <dbReference type="PROSITE" id="PS50057"/>
    </source>
</evidence>
<dbReference type="Gene3D" id="1.20.120.720">
    <property type="entry name" value="Myosin VI head, motor domain, U50 subdomain"/>
    <property type="match status" value="1"/>
</dbReference>
<keyword evidence="7" id="KW-1009">Hearing</keyword>
<dbReference type="Gene3D" id="2.30.29.30">
    <property type="entry name" value="Pleckstrin-homology domain (PH domain)/Phosphotyrosine-binding domain (PTB)"/>
    <property type="match status" value="2"/>
</dbReference>
<feature type="domain" description="SH3" evidence="22">
    <location>
        <begin position="2637"/>
        <end position="2723"/>
    </location>
</feature>
<dbReference type="InterPro" id="IPR036028">
    <property type="entry name" value="SH3-like_dom_sf"/>
</dbReference>
<dbReference type="Gene3D" id="1.10.10.820">
    <property type="match status" value="1"/>
</dbReference>
<keyword evidence="4 19" id="KW-0728">SH3 domain</keyword>
<accession>A0A6B0RT66</accession>
<proteinExistence type="inferred from homology"/>
<dbReference type="GO" id="GO:0003774">
    <property type="term" value="F:cytoskeletal motor activity"/>
    <property type="evidence" value="ECO:0007669"/>
    <property type="project" value="UniProtKB-UniRule"/>
</dbReference>
<comment type="caution">
    <text evidence="26">The sequence shown here is derived from an EMBL/GenBank/DDBJ whole genome shotgun (WGS) entry which is preliminary data.</text>
</comment>
<dbReference type="InterPro" id="IPR001452">
    <property type="entry name" value="SH3_domain"/>
</dbReference>
<dbReference type="InterPro" id="IPR019748">
    <property type="entry name" value="FERM_central"/>
</dbReference>
<evidence type="ECO:0000256" key="9">
    <source>
        <dbReference type="ARBA" id="ARBA00022840"/>
    </source>
</evidence>
<keyword evidence="14" id="KW-0206">Cytoskeleton</keyword>
<feature type="region of interest" description="Disordered" evidence="21">
    <location>
        <begin position="2750"/>
        <end position="2771"/>
    </location>
</feature>
<dbReference type="PROSITE" id="PS51456">
    <property type="entry name" value="MYOSIN_MOTOR"/>
    <property type="match status" value="1"/>
</dbReference>
<dbReference type="EMBL" id="VBQZ03000091">
    <property type="protein sequence ID" value="MXQ93268.1"/>
    <property type="molecule type" value="Genomic_DNA"/>
</dbReference>
<evidence type="ECO:0000256" key="3">
    <source>
        <dbReference type="ARBA" id="ARBA00008314"/>
    </source>
</evidence>
<evidence type="ECO:0000256" key="2">
    <source>
        <dbReference type="ARBA" id="ARBA00004645"/>
    </source>
</evidence>
<dbReference type="Pfam" id="PF00063">
    <property type="entry name" value="Myosin_head"/>
    <property type="match status" value="1"/>
</dbReference>
<evidence type="ECO:0000256" key="16">
    <source>
        <dbReference type="ARBA" id="ARBA00054651"/>
    </source>
</evidence>
<evidence type="ECO:0000313" key="27">
    <source>
        <dbReference type="Proteomes" id="UP000322234"/>
    </source>
</evidence>
<feature type="binding site" evidence="20">
    <location>
        <begin position="1051"/>
        <end position="1058"/>
    </location>
    <ligand>
        <name>ATP</name>
        <dbReference type="ChEBI" id="CHEBI:30616"/>
    </ligand>
</feature>
<keyword evidence="12 20" id="KW-0505">Motor protein</keyword>
<dbReference type="PROSITE" id="PS50002">
    <property type="entry name" value="SH3"/>
    <property type="match status" value="1"/>
</dbReference>
<keyword evidence="5" id="KW-0963">Cytoplasm</keyword>
<evidence type="ECO:0000256" key="18">
    <source>
        <dbReference type="ARBA" id="ARBA00078787"/>
    </source>
</evidence>
<dbReference type="GO" id="GO:0032420">
    <property type="term" value="C:stereocilium"/>
    <property type="evidence" value="ECO:0007669"/>
    <property type="project" value="UniProtKB-SubCell"/>
</dbReference>
<dbReference type="Pfam" id="PF26570">
    <property type="entry name" value="MYO15"/>
    <property type="match status" value="1"/>
</dbReference>
<keyword evidence="6" id="KW-0677">Repeat</keyword>
<dbReference type="InterPro" id="IPR000299">
    <property type="entry name" value="FERM_domain"/>
</dbReference>
<evidence type="ECO:0000256" key="15">
    <source>
        <dbReference type="ARBA" id="ARBA00023273"/>
    </source>
</evidence>
<keyword evidence="11 20" id="KW-0518">Myosin</keyword>
<feature type="region of interest" description="Disordered" evidence="21">
    <location>
        <begin position="646"/>
        <end position="788"/>
    </location>
</feature>
<dbReference type="InterPro" id="IPR027417">
    <property type="entry name" value="P-loop_NTPase"/>
</dbReference>
<dbReference type="SUPFAM" id="SSF50044">
    <property type="entry name" value="SH3-domain"/>
    <property type="match status" value="1"/>
</dbReference>
<evidence type="ECO:0000256" key="5">
    <source>
        <dbReference type="ARBA" id="ARBA00022490"/>
    </source>
</evidence>
<dbReference type="FunFam" id="2.30.30.40:FF:000201">
    <property type="entry name" value="Myosin XVA"/>
    <property type="match status" value="1"/>
</dbReference>
<dbReference type="InterPro" id="IPR059004">
    <property type="entry name" value="MYO15"/>
</dbReference>
<organism evidence="26 27">
    <name type="scientific">Bos mutus</name>
    <name type="common">wild yak</name>
    <dbReference type="NCBI Taxonomy" id="72004"/>
    <lineage>
        <taxon>Eukaryota</taxon>
        <taxon>Metazoa</taxon>
        <taxon>Chordata</taxon>
        <taxon>Craniata</taxon>
        <taxon>Vertebrata</taxon>
        <taxon>Euteleostomi</taxon>
        <taxon>Mammalia</taxon>
        <taxon>Eutheria</taxon>
        <taxon>Laurasiatheria</taxon>
        <taxon>Artiodactyla</taxon>
        <taxon>Ruminantia</taxon>
        <taxon>Pecora</taxon>
        <taxon>Bovidae</taxon>
        <taxon>Bovinae</taxon>
        <taxon>Bos</taxon>
    </lineage>
</organism>
<gene>
    <name evidence="26" type="ORF">E5288_WYG003586</name>
</gene>
<comment type="similarity">
    <text evidence="3 20">Belongs to the TRAFAC class myosin-kinesin ATPase superfamily. Myosin family.</text>
</comment>
<feature type="region of interest" description="Disordered" evidence="21">
    <location>
        <begin position="2791"/>
        <end position="2810"/>
    </location>
</feature>
<dbReference type="InterPro" id="IPR038185">
    <property type="entry name" value="MyTH4_dom_sf"/>
</dbReference>
<evidence type="ECO:0000259" key="24">
    <source>
        <dbReference type="PROSITE" id="PS51016"/>
    </source>
</evidence>
<dbReference type="GO" id="GO:0007605">
    <property type="term" value="P:sensory perception of sound"/>
    <property type="evidence" value="ECO:0007669"/>
    <property type="project" value="UniProtKB-KW"/>
</dbReference>
<dbReference type="GO" id="GO:0016459">
    <property type="term" value="C:myosin complex"/>
    <property type="evidence" value="ECO:0007669"/>
    <property type="project" value="UniProtKB-KW"/>
</dbReference>
<protein>
    <recommendedName>
        <fullName evidence="17">Unconventional myosin-XV</fullName>
    </recommendedName>
    <alternativeName>
        <fullName evidence="18">Unconventional myosin-15</fullName>
    </alternativeName>
</protein>
<keyword evidence="27" id="KW-1185">Reference proteome</keyword>